<dbReference type="AlphaFoldDB" id="A0A2M7B6I4"/>
<evidence type="ECO:0000313" key="2">
    <source>
        <dbReference type="EMBL" id="PIU98731.1"/>
    </source>
</evidence>
<reference evidence="3" key="1">
    <citation type="submission" date="2017-09" db="EMBL/GenBank/DDBJ databases">
        <title>Depth-based differentiation of microbial function through sediment-hosted aquifers and enrichment of novel symbionts in the deep terrestrial subsurface.</title>
        <authorList>
            <person name="Probst A.J."/>
            <person name="Ladd B."/>
            <person name="Jarett J.K."/>
            <person name="Geller-Mcgrath D.E."/>
            <person name="Sieber C.M.K."/>
            <person name="Emerson J.B."/>
            <person name="Anantharaman K."/>
            <person name="Thomas B.C."/>
            <person name="Malmstrom R."/>
            <person name="Stieglmeier M."/>
            <person name="Klingl A."/>
            <person name="Woyke T."/>
            <person name="Ryan C.M."/>
            <person name="Banfield J.F."/>
        </authorList>
    </citation>
    <scope>NUCLEOTIDE SEQUENCE [LARGE SCALE GENOMIC DNA]</scope>
</reference>
<dbReference type="PRINTS" id="PR00303">
    <property type="entry name" value="SECYTRNLCASE"/>
</dbReference>
<feature type="transmembrane region" description="Helical" evidence="1">
    <location>
        <begin position="69"/>
        <end position="90"/>
    </location>
</feature>
<feature type="non-terminal residue" evidence="2">
    <location>
        <position position="91"/>
    </location>
</feature>
<dbReference type="Proteomes" id="UP000231704">
    <property type="component" value="Unassembled WGS sequence"/>
</dbReference>
<evidence type="ECO:0000256" key="1">
    <source>
        <dbReference type="SAM" id="Phobius"/>
    </source>
</evidence>
<keyword evidence="1" id="KW-0812">Transmembrane</keyword>
<sequence length="91" mass="10220">MNKLLQLFKIKDLRNKILITAFLLLSFRALSAIPIPSIDAFRLKEFFSGNQIFGFLNIFSGGALDHLSIVMLGVAPYITATIIMQLLTMIF</sequence>
<comment type="caution">
    <text evidence="2">The sequence shown here is derived from an EMBL/GenBank/DDBJ whole genome shotgun (WGS) entry which is preliminary data.</text>
</comment>
<evidence type="ECO:0000313" key="3">
    <source>
        <dbReference type="Proteomes" id="UP000231704"/>
    </source>
</evidence>
<name>A0A2M7B6I4_9BACT</name>
<dbReference type="InterPro" id="IPR023201">
    <property type="entry name" value="SecY_dom_sf"/>
</dbReference>
<dbReference type="EMBL" id="PEVI01000036">
    <property type="protein sequence ID" value="PIU98731.1"/>
    <property type="molecule type" value="Genomic_DNA"/>
</dbReference>
<dbReference type="Gene3D" id="1.10.3370.10">
    <property type="entry name" value="SecY subunit domain"/>
    <property type="match status" value="1"/>
</dbReference>
<proteinExistence type="predicted"/>
<accession>A0A2M7B6I4</accession>
<dbReference type="PROSITE" id="PS00755">
    <property type="entry name" value="SECY_1"/>
    <property type="match status" value="1"/>
</dbReference>
<gene>
    <name evidence="2" type="ORF">COS60_01380</name>
</gene>
<dbReference type="InterPro" id="IPR030659">
    <property type="entry name" value="SecY_CS"/>
</dbReference>
<keyword evidence="1" id="KW-1133">Transmembrane helix</keyword>
<organism evidence="2 3">
    <name type="scientific">Candidatus Wolfebacteria bacterium CG03_land_8_20_14_0_80_39_317</name>
    <dbReference type="NCBI Taxonomy" id="1975068"/>
    <lineage>
        <taxon>Bacteria</taxon>
        <taxon>Candidatus Wolfeibacteriota</taxon>
    </lineage>
</organism>
<protein>
    <submittedName>
        <fullName evidence="2">Preprotein translocase subunit SecY</fullName>
    </submittedName>
</protein>
<dbReference type="SUPFAM" id="SSF103491">
    <property type="entry name" value="Preprotein translocase SecY subunit"/>
    <property type="match status" value="1"/>
</dbReference>
<keyword evidence="1" id="KW-0472">Membrane</keyword>